<evidence type="ECO:0000313" key="1">
    <source>
        <dbReference type="EMBL" id="WCL55142.1"/>
    </source>
</evidence>
<reference evidence="1" key="1">
    <citation type="submission" date="2023-01" db="EMBL/GenBank/DDBJ databases">
        <title>The genome sequence of Kordiimonadaceae bacterium 6D33.</title>
        <authorList>
            <person name="Liu Y."/>
        </authorList>
    </citation>
    <scope>NUCLEOTIDE SEQUENCE</scope>
    <source>
        <strain evidence="1">6D33</strain>
    </source>
</reference>
<sequence length="343" mass="38099">MPRLLKLHLWPGWLLGLLGEAKSFKANPILGARVLNLLGLHALRVLLSHAATNFRWFMLRGRMPKELRARFHRDGVVAVEDFIGAETIAAIRADLARGPGEPRQMVQGDTATQRILLDDETLASAPALAATVSDKRFTDWLAYTGAKATPSILYVQRIRNGSLSGTADPQKVMHSDTFHPTMKAWLFLEDVTPEKGPFTYVRGSAALTWRRLKWEYRRSLVAARLNDGYSEKGSFRANPEDLVELGLPAPEGLTVKAGTLVIGLTNGFHGRGQAEEGASRLEIWAYSRHNPFNPLPGLPVAAYAKAQNAALKAWWRHQDKKAAAKGRRATWHRIAADKMFDNL</sequence>
<dbReference type="KEGG" id="gso:PH603_05140"/>
<protein>
    <submittedName>
        <fullName evidence="1">Phytanoyl-CoA dioxygenase family protein</fullName>
    </submittedName>
</protein>
<dbReference type="EMBL" id="CP116805">
    <property type="protein sequence ID" value="WCL55142.1"/>
    <property type="molecule type" value="Genomic_DNA"/>
</dbReference>
<proteinExistence type="predicted"/>
<dbReference type="SUPFAM" id="SSF51197">
    <property type="entry name" value="Clavaminate synthase-like"/>
    <property type="match status" value="1"/>
</dbReference>
<name>A0AAF0BM72_9PROT</name>
<accession>A0AAF0BM72</accession>
<keyword evidence="1" id="KW-0560">Oxidoreductase</keyword>
<dbReference type="GO" id="GO:0016706">
    <property type="term" value="F:2-oxoglutarate-dependent dioxygenase activity"/>
    <property type="evidence" value="ECO:0007669"/>
    <property type="project" value="UniProtKB-ARBA"/>
</dbReference>
<gene>
    <name evidence="1" type="ORF">PH603_05140</name>
</gene>
<keyword evidence="2" id="KW-1185">Reference proteome</keyword>
<dbReference type="Pfam" id="PF05721">
    <property type="entry name" value="PhyH"/>
    <property type="match status" value="1"/>
</dbReference>
<dbReference type="Proteomes" id="UP001217500">
    <property type="component" value="Chromosome"/>
</dbReference>
<evidence type="ECO:0000313" key="2">
    <source>
        <dbReference type="Proteomes" id="UP001217500"/>
    </source>
</evidence>
<dbReference type="InterPro" id="IPR008775">
    <property type="entry name" value="Phytyl_CoA_dOase-like"/>
</dbReference>
<dbReference type="Gene3D" id="2.60.120.620">
    <property type="entry name" value="q2cbj1_9rhob like domain"/>
    <property type="match status" value="1"/>
</dbReference>
<dbReference type="AlphaFoldDB" id="A0AAF0BM72"/>
<organism evidence="1 2">
    <name type="scientific">Gimibacter soli</name>
    <dbReference type="NCBI Taxonomy" id="3024400"/>
    <lineage>
        <taxon>Bacteria</taxon>
        <taxon>Pseudomonadati</taxon>
        <taxon>Pseudomonadota</taxon>
        <taxon>Alphaproteobacteria</taxon>
        <taxon>Kordiimonadales</taxon>
        <taxon>Temperatibacteraceae</taxon>
        <taxon>Gimibacter</taxon>
    </lineage>
</organism>
<dbReference type="RefSeq" id="WP_289504911.1">
    <property type="nucleotide sequence ID" value="NZ_CP116805.1"/>
</dbReference>
<keyword evidence="1" id="KW-0223">Dioxygenase</keyword>